<accession>A0A2P2K217</accession>
<dbReference type="GO" id="GO:0008168">
    <property type="term" value="F:methyltransferase activity"/>
    <property type="evidence" value="ECO:0007669"/>
    <property type="project" value="UniProtKB-KW"/>
</dbReference>
<protein>
    <submittedName>
        <fullName evidence="2">Methylcobalamin:com methyltransferase</fullName>
    </submittedName>
</protein>
<keyword evidence="2" id="KW-0808">Transferase</keyword>
<proteinExistence type="predicted"/>
<sequence length="97" mass="11263">MRAAISSKITGITRCIQNDVNLALKKKKMREKQEIIIKASAHWRQSKRYANQAINQNFQSKRNDENEKAKRDSPRSESELLMSFAVSASFSDDRDFR</sequence>
<dbReference type="GO" id="GO:0032259">
    <property type="term" value="P:methylation"/>
    <property type="evidence" value="ECO:0007669"/>
    <property type="project" value="UniProtKB-KW"/>
</dbReference>
<feature type="region of interest" description="Disordered" evidence="1">
    <location>
        <begin position="55"/>
        <end position="78"/>
    </location>
</feature>
<evidence type="ECO:0000313" key="2">
    <source>
        <dbReference type="EMBL" id="MBW99775.1"/>
    </source>
</evidence>
<feature type="compositionally biased region" description="Basic and acidic residues" evidence="1">
    <location>
        <begin position="61"/>
        <end position="78"/>
    </location>
</feature>
<dbReference type="EMBL" id="GGEC01019292">
    <property type="protein sequence ID" value="MBW99775.1"/>
    <property type="molecule type" value="Transcribed_RNA"/>
</dbReference>
<keyword evidence="2" id="KW-0489">Methyltransferase</keyword>
<dbReference type="AlphaFoldDB" id="A0A2P2K217"/>
<reference evidence="2" key="1">
    <citation type="submission" date="2018-02" db="EMBL/GenBank/DDBJ databases">
        <title>Rhizophora mucronata_Transcriptome.</title>
        <authorList>
            <person name="Meera S.P."/>
            <person name="Sreeshan A."/>
            <person name="Augustine A."/>
        </authorList>
    </citation>
    <scope>NUCLEOTIDE SEQUENCE</scope>
    <source>
        <tissue evidence="2">Leaf</tissue>
    </source>
</reference>
<evidence type="ECO:0000256" key="1">
    <source>
        <dbReference type="SAM" id="MobiDB-lite"/>
    </source>
</evidence>
<name>A0A2P2K217_RHIMU</name>
<organism evidence="2">
    <name type="scientific">Rhizophora mucronata</name>
    <name type="common">Asiatic mangrove</name>
    <dbReference type="NCBI Taxonomy" id="61149"/>
    <lineage>
        <taxon>Eukaryota</taxon>
        <taxon>Viridiplantae</taxon>
        <taxon>Streptophyta</taxon>
        <taxon>Embryophyta</taxon>
        <taxon>Tracheophyta</taxon>
        <taxon>Spermatophyta</taxon>
        <taxon>Magnoliopsida</taxon>
        <taxon>eudicotyledons</taxon>
        <taxon>Gunneridae</taxon>
        <taxon>Pentapetalae</taxon>
        <taxon>rosids</taxon>
        <taxon>fabids</taxon>
        <taxon>Malpighiales</taxon>
        <taxon>Rhizophoraceae</taxon>
        <taxon>Rhizophora</taxon>
    </lineage>
</organism>